<dbReference type="PROSITE" id="PS51279">
    <property type="entry name" value="BCNT_C"/>
    <property type="match status" value="1"/>
</dbReference>
<dbReference type="Proteomes" id="UP001201980">
    <property type="component" value="Unassembled WGS sequence"/>
</dbReference>
<dbReference type="AlphaFoldDB" id="A0AAD5RZR1"/>
<sequence length="370" mass="39476">MPPDPLLLADDEDEQYASEEDSDFAPDEGGAAGDAVEPDEDDDSDVAADGAGEAGSKKRKRETTGPAADGDADFENSGDEAVIKKGKKKRRKKAKTKDGEGAADAAAGAADEDGDEDEGPLIKTRSMKAVEKAERKHKTVSGPVTVDVNALWASMISTPIIPNASLKAPAEDPSAAHQAKDQDKENTGPGKGKGKDGEEDTITIKRAYNFAGKVHTETKVVARDSAEARLWLASQKKEGTSTATDPEAADDNPSATPARKIRRAFRSAFEPLVSLGGGATVGAGRSDLNLGLANLLRQREENAKAEAKKMNTVQKSKLDWAQHVDQEGMREELELAGRKKGNFGDTQEFLSRVEGRRDNDERRVRLAGKA</sequence>
<protein>
    <recommendedName>
        <fullName evidence="2">SWR1-complex protein 5</fullName>
    </recommendedName>
</protein>
<evidence type="ECO:0000256" key="1">
    <source>
        <dbReference type="ARBA" id="ARBA00010465"/>
    </source>
</evidence>
<evidence type="ECO:0000313" key="6">
    <source>
        <dbReference type="Proteomes" id="UP001201980"/>
    </source>
</evidence>
<dbReference type="PANTHER" id="PTHR48407:SF1">
    <property type="entry name" value="CRANIOFACIAL DEVELOPMENT PROTEIN 1"/>
    <property type="match status" value="1"/>
</dbReference>
<dbReference type="InterPro" id="IPR011421">
    <property type="entry name" value="BCNT-C"/>
</dbReference>
<dbReference type="PANTHER" id="PTHR48407">
    <property type="entry name" value="CRANIOFACIAL DEVELOPMENT PROTEIN 1"/>
    <property type="match status" value="1"/>
</dbReference>
<keyword evidence="6" id="KW-1185">Reference proteome</keyword>
<feature type="region of interest" description="Disordered" evidence="3">
    <location>
        <begin position="232"/>
        <end position="257"/>
    </location>
</feature>
<feature type="compositionally biased region" description="Acidic residues" evidence="3">
    <location>
        <begin position="9"/>
        <end position="26"/>
    </location>
</feature>
<dbReference type="GO" id="GO:0000812">
    <property type="term" value="C:Swr1 complex"/>
    <property type="evidence" value="ECO:0007669"/>
    <property type="project" value="TreeGrafter"/>
</dbReference>
<organism evidence="5 6">
    <name type="scientific">Zalerion maritima</name>
    <dbReference type="NCBI Taxonomy" id="339359"/>
    <lineage>
        <taxon>Eukaryota</taxon>
        <taxon>Fungi</taxon>
        <taxon>Dikarya</taxon>
        <taxon>Ascomycota</taxon>
        <taxon>Pezizomycotina</taxon>
        <taxon>Sordariomycetes</taxon>
        <taxon>Lulworthiomycetidae</taxon>
        <taxon>Lulworthiales</taxon>
        <taxon>Lulworthiaceae</taxon>
        <taxon>Zalerion</taxon>
    </lineage>
</organism>
<evidence type="ECO:0000313" key="5">
    <source>
        <dbReference type="EMBL" id="KAJ2906873.1"/>
    </source>
</evidence>
<feature type="region of interest" description="Disordered" evidence="3">
    <location>
        <begin position="164"/>
        <end position="201"/>
    </location>
</feature>
<accession>A0AAD5RZR1</accession>
<evidence type="ECO:0000259" key="4">
    <source>
        <dbReference type="PROSITE" id="PS51279"/>
    </source>
</evidence>
<feature type="compositionally biased region" description="Basic residues" evidence="3">
    <location>
        <begin position="84"/>
        <end position="95"/>
    </location>
</feature>
<feature type="region of interest" description="Disordered" evidence="3">
    <location>
        <begin position="1"/>
        <end position="140"/>
    </location>
</feature>
<gene>
    <name evidence="5" type="ORF">MKZ38_010371</name>
</gene>
<proteinExistence type="inferred from homology"/>
<evidence type="ECO:0000256" key="2">
    <source>
        <dbReference type="ARBA" id="ARBA00019138"/>
    </source>
</evidence>
<name>A0AAD5RZR1_9PEZI</name>
<comment type="caution">
    <text evidence="5">The sequence shown here is derived from an EMBL/GenBank/DDBJ whole genome shotgun (WGS) entry which is preliminary data.</text>
</comment>
<dbReference type="InterPro" id="IPR027124">
    <property type="entry name" value="Swc5/CFDP1/2"/>
</dbReference>
<feature type="compositionally biased region" description="Acidic residues" evidence="3">
    <location>
        <begin position="36"/>
        <end position="46"/>
    </location>
</feature>
<feature type="compositionally biased region" description="Acidic residues" evidence="3">
    <location>
        <begin position="110"/>
        <end position="119"/>
    </location>
</feature>
<evidence type="ECO:0000256" key="3">
    <source>
        <dbReference type="SAM" id="MobiDB-lite"/>
    </source>
</evidence>
<dbReference type="Pfam" id="PF07572">
    <property type="entry name" value="BCNT"/>
    <property type="match status" value="1"/>
</dbReference>
<reference evidence="5" key="1">
    <citation type="submission" date="2022-07" db="EMBL/GenBank/DDBJ databases">
        <title>Draft genome sequence of Zalerion maritima ATCC 34329, a (micro)plastics degrading marine fungus.</title>
        <authorList>
            <person name="Paco A."/>
            <person name="Goncalves M.F.M."/>
            <person name="Rocha-Santos T.A.P."/>
            <person name="Alves A."/>
        </authorList>
    </citation>
    <scope>NUCLEOTIDE SEQUENCE</scope>
    <source>
        <strain evidence="5">ATCC 34329</strain>
    </source>
</reference>
<dbReference type="EMBL" id="JAKWBI020000008">
    <property type="protein sequence ID" value="KAJ2906873.1"/>
    <property type="molecule type" value="Genomic_DNA"/>
</dbReference>
<feature type="domain" description="BCNT-C" evidence="4">
    <location>
        <begin position="290"/>
        <end position="370"/>
    </location>
</feature>
<comment type="similarity">
    <text evidence="1">Belongs to the SWC5 family.</text>
</comment>